<dbReference type="PROSITE" id="PS50088">
    <property type="entry name" value="ANK_REPEAT"/>
    <property type="match status" value="1"/>
</dbReference>
<name>A0A8J6H7V2_TENMO</name>
<comment type="subcellular location">
    <subcellularLocation>
        <location evidence="1">Cytoplasm</location>
    </subcellularLocation>
</comment>
<dbReference type="InterPro" id="IPR041175">
    <property type="entry name" value="VLRF1/Vms1"/>
</dbReference>
<dbReference type="GO" id="GO:0008270">
    <property type="term" value="F:zinc ion binding"/>
    <property type="evidence" value="ECO:0007669"/>
    <property type="project" value="UniProtKB-KW"/>
</dbReference>
<keyword evidence="11 13" id="KW-0040">ANK repeat</keyword>
<evidence type="ECO:0000256" key="3">
    <source>
        <dbReference type="ARBA" id="ARBA00022490"/>
    </source>
</evidence>
<evidence type="ECO:0000256" key="10">
    <source>
        <dbReference type="ARBA" id="ARBA00022833"/>
    </source>
</evidence>
<evidence type="ECO:0000256" key="7">
    <source>
        <dbReference type="ARBA" id="ARBA00022759"/>
    </source>
</evidence>
<keyword evidence="8" id="KW-0863">Zinc-finger</keyword>
<comment type="similarity">
    <text evidence="2 14">Belongs to the ANKZF1/VMS1 family.</text>
</comment>
<evidence type="ECO:0000259" key="18">
    <source>
        <dbReference type="PROSITE" id="PS52044"/>
    </source>
</evidence>
<organism evidence="19 20">
    <name type="scientific">Tenebrio molitor</name>
    <name type="common">Yellow mealworm beetle</name>
    <dbReference type="NCBI Taxonomy" id="7067"/>
    <lineage>
        <taxon>Eukaryota</taxon>
        <taxon>Metazoa</taxon>
        <taxon>Ecdysozoa</taxon>
        <taxon>Arthropoda</taxon>
        <taxon>Hexapoda</taxon>
        <taxon>Insecta</taxon>
        <taxon>Pterygota</taxon>
        <taxon>Neoptera</taxon>
        <taxon>Endopterygota</taxon>
        <taxon>Coleoptera</taxon>
        <taxon>Polyphaga</taxon>
        <taxon>Cucujiformia</taxon>
        <taxon>Tenebrionidae</taxon>
        <taxon>Tenebrio</taxon>
    </lineage>
</organism>
<dbReference type="GO" id="GO:0036503">
    <property type="term" value="P:ERAD pathway"/>
    <property type="evidence" value="ECO:0007669"/>
    <property type="project" value="TreeGrafter"/>
</dbReference>
<accession>A0A8J6H7V2</accession>
<evidence type="ECO:0000256" key="12">
    <source>
        <dbReference type="ARBA" id="ARBA00023054"/>
    </source>
</evidence>
<comment type="caution">
    <text evidence="19">The sequence shown here is derived from an EMBL/GenBank/DDBJ whole genome shotgun (WGS) entry which is preliminary data.</text>
</comment>
<feature type="coiled-coil region" evidence="15">
    <location>
        <begin position="648"/>
        <end position="682"/>
    </location>
</feature>
<dbReference type="InterPro" id="IPR036236">
    <property type="entry name" value="Znf_C2H2_sf"/>
</dbReference>
<keyword evidence="3 14" id="KW-0963">Cytoplasm</keyword>
<feature type="domain" description="VLRF1" evidence="18">
    <location>
        <begin position="272"/>
        <end position="416"/>
    </location>
</feature>
<protein>
    <recommendedName>
        <fullName evidence="18">VLRF1 domain-containing protein</fullName>
    </recommendedName>
</protein>
<feature type="region of interest" description="Disordered" evidence="16">
    <location>
        <begin position="309"/>
        <end position="332"/>
    </location>
</feature>
<dbReference type="Pfam" id="PF18716">
    <property type="entry name" value="VATC"/>
    <property type="match status" value="1"/>
</dbReference>
<feature type="region of interest" description="Disordered" evidence="16">
    <location>
        <begin position="498"/>
        <end position="528"/>
    </location>
</feature>
<dbReference type="PROSITE" id="PS50297">
    <property type="entry name" value="ANK_REP_REGION"/>
    <property type="match status" value="1"/>
</dbReference>
<keyword evidence="7 14" id="KW-0255">Endonuclease</keyword>
<dbReference type="SUPFAM" id="SSF48403">
    <property type="entry name" value="Ankyrin repeat"/>
    <property type="match status" value="1"/>
</dbReference>
<evidence type="ECO:0000256" key="5">
    <source>
        <dbReference type="ARBA" id="ARBA00022723"/>
    </source>
</evidence>
<feature type="transmembrane region" description="Helical" evidence="17">
    <location>
        <begin position="36"/>
        <end position="56"/>
    </location>
</feature>
<dbReference type="PROSITE" id="PS52044">
    <property type="entry name" value="VLRF1"/>
    <property type="match status" value="1"/>
</dbReference>
<dbReference type="Pfam" id="PF00023">
    <property type="entry name" value="Ank"/>
    <property type="match status" value="1"/>
</dbReference>
<keyword evidence="17" id="KW-0472">Membrane</keyword>
<keyword evidence="20" id="KW-1185">Reference proteome</keyword>
<gene>
    <name evidence="19" type="ORF">GEV33_012955</name>
</gene>
<feature type="compositionally biased region" description="Basic residues" evidence="16">
    <location>
        <begin position="505"/>
        <end position="518"/>
    </location>
</feature>
<keyword evidence="4 14" id="KW-0540">Nuclease</keyword>
<comment type="domain">
    <text evidence="14">The VLRF1 domain mediates binding to the 60S ribosomal subunit.</text>
</comment>
<feature type="region of interest" description="Disordered" evidence="16">
    <location>
        <begin position="199"/>
        <end position="221"/>
    </location>
</feature>
<sequence>MLRQRLSEKYAYGSYQSTPRSSQYNLKKDEPLINEWKLSAIGLVVSIIVITGKLYFANQDDIRQFFVERRLFSIEIVTNDGKVMYHHAWKNVVKYSSIWLPALCGVLTTYFTWMMVYLDSHVPGFVELQGYQLIYIPGLDAETSPKREWISDKNNTLACSYCRVYFENVNQQREHYKLDWHRYNLRQSLIQKQPISEGEFDEKTTKDDLSSISGSDSEDEDTLDTYATAQGKIFLQNDEGKVFSMYACLLYDKKGDLTDGELSNRIRECCVKNKKWAVLMLGGGHFAGAVFDDQEAILHKTFHCYTVRAGQGGSQSSRDSKSGGSHPKSAGASLRRYNEQSLVQHVKGIVETWKAELDRCSLIIYRASGPYNRSVLFGGPTPLFNRNDGRLRTVPFSTRRATFAEVKRVHSLLALAHVYESLESAAEYFTRRKITEQNTKRAKAKSACVDRAKSREVVERPLPVNPESDSSEGEVFSLITESSEISLEESLQEFGDSLTAEQRKCTPKKKKPKKSKAKKEKERDEQRKKELAEILARGRVDRLSQLLENFLKVEESQSKDGFVNEVLDDHGNTLLHIAAMNEQDETVEFLLCNEANPCLKNKKQQTAYTCTQSKEIRDTLKHFARENPDKYNYNKAQIPTNVLTPEELNERKKAQRKIKKEKEKIKRQENEVKRQEEMERERFLKLSDREKRALAAERRILSQSGAVITRCFLCAADMTGKVPFEYLGNRFCSVDCLKGHRMQNPVVLS</sequence>
<evidence type="ECO:0000313" key="20">
    <source>
        <dbReference type="Proteomes" id="UP000719412"/>
    </source>
</evidence>
<feature type="compositionally biased region" description="Basic and acidic residues" evidence="16">
    <location>
        <begin position="519"/>
        <end position="528"/>
    </location>
</feature>
<dbReference type="SUPFAM" id="SSF57667">
    <property type="entry name" value="beta-beta-alpha zinc fingers"/>
    <property type="match status" value="1"/>
</dbReference>
<keyword evidence="12 15" id="KW-0175">Coiled coil</keyword>
<feature type="compositionally biased region" description="Low complexity" evidence="16">
    <location>
        <begin position="314"/>
        <end position="325"/>
    </location>
</feature>
<dbReference type="PANTHER" id="PTHR16036">
    <property type="entry name" value="ANKYRIN REPEAT AND ZINC FINGER DOMAIN-CONTAINING PROTEIN 1"/>
    <property type="match status" value="1"/>
</dbReference>
<evidence type="ECO:0000256" key="6">
    <source>
        <dbReference type="ARBA" id="ARBA00022737"/>
    </source>
</evidence>
<dbReference type="Gene3D" id="1.25.40.20">
    <property type="entry name" value="Ankyrin repeat-containing domain"/>
    <property type="match status" value="1"/>
</dbReference>
<dbReference type="InterPro" id="IPR036770">
    <property type="entry name" value="Ankyrin_rpt-contain_sf"/>
</dbReference>
<evidence type="ECO:0000256" key="8">
    <source>
        <dbReference type="ARBA" id="ARBA00022771"/>
    </source>
</evidence>
<dbReference type="InterPro" id="IPR041540">
    <property type="entry name" value="VATC"/>
</dbReference>
<dbReference type="GO" id="GO:0005737">
    <property type="term" value="C:cytoplasm"/>
    <property type="evidence" value="ECO:0007669"/>
    <property type="project" value="UniProtKB-SubCell"/>
</dbReference>
<dbReference type="PANTHER" id="PTHR16036:SF2">
    <property type="entry name" value="TRNA ENDONUCLEASE ANKZF1"/>
    <property type="match status" value="1"/>
</dbReference>
<evidence type="ECO:0000256" key="17">
    <source>
        <dbReference type="SAM" id="Phobius"/>
    </source>
</evidence>
<feature type="active site" evidence="14">
    <location>
        <position position="315"/>
    </location>
</feature>
<evidence type="ECO:0000256" key="2">
    <source>
        <dbReference type="ARBA" id="ARBA00009262"/>
    </source>
</evidence>
<dbReference type="Pfam" id="PF18826">
    <property type="entry name" value="bVLRF1"/>
    <property type="match status" value="1"/>
</dbReference>
<evidence type="ECO:0000256" key="9">
    <source>
        <dbReference type="ARBA" id="ARBA00022801"/>
    </source>
</evidence>
<dbReference type="InterPro" id="IPR002110">
    <property type="entry name" value="Ankyrin_rpt"/>
</dbReference>
<dbReference type="EMBL" id="JABDTM020027885">
    <property type="protein sequence ID" value="KAH0809834.1"/>
    <property type="molecule type" value="Genomic_DNA"/>
</dbReference>
<evidence type="ECO:0000256" key="1">
    <source>
        <dbReference type="ARBA" id="ARBA00004496"/>
    </source>
</evidence>
<keyword evidence="17" id="KW-1133">Transmembrane helix</keyword>
<evidence type="ECO:0000256" key="15">
    <source>
        <dbReference type="SAM" id="Coils"/>
    </source>
</evidence>
<dbReference type="GO" id="GO:0016787">
    <property type="term" value="F:hydrolase activity"/>
    <property type="evidence" value="ECO:0007669"/>
    <property type="project" value="UniProtKB-KW"/>
</dbReference>
<dbReference type="AlphaFoldDB" id="A0A8J6H7V2"/>
<dbReference type="Proteomes" id="UP000719412">
    <property type="component" value="Unassembled WGS sequence"/>
</dbReference>
<feature type="repeat" description="ANK" evidence="13">
    <location>
        <begin position="570"/>
        <end position="602"/>
    </location>
</feature>
<reference evidence="19" key="1">
    <citation type="journal article" date="2020" name="J Insects Food Feed">
        <title>The yellow mealworm (Tenebrio molitor) genome: a resource for the emerging insects as food and feed industry.</title>
        <authorList>
            <person name="Eriksson T."/>
            <person name="Andere A."/>
            <person name="Kelstrup H."/>
            <person name="Emery V."/>
            <person name="Picard C."/>
        </authorList>
    </citation>
    <scope>NUCLEOTIDE SEQUENCE</scope>
    <source>
        <strain evidence="19">Stoneville</strain>
        <tissue evidence="19">Whole head</tissue>
    </source>
</reference>
<keyword evidence="9 14" id="KW-0378">Hydrolase</keyword>
<proteinExistence type="inferred from homology"/>
<keyword evidence="10" id="KW-0862">Zinc</keyword>
<keyword evidence="17" id="KW-0812">Transmembrane</keyword>
<evidence type="ECO:0000256" key="4">
    <source>
        <dbReference type="ARBA" id="ARBA00022722"/>
    </source>
</evidence>
<keyword evidence="6" id="KW-0677">Repeat</keyword>
<reference evidence="19" key="2">
    <citation type="submission" date="2021-08" db="EMBL/GenBank/DDBJ databases">
        <authorList>
            <person name="Eriksson T."/>
        </authorList>
    </citation>
    <scope>NUCLEOTIDE SEQUENCE</scope>
    <source>
        <strain evidence="19">Stoneville</strain>
        <tissue evidence="19">Whole head</tissue>
    </source>
</reference>
<keyword evidence="5" id="KW-0479">Metal-binding</keyword>
<dbReference type="InterPro" id="IPR047139">
    <property type="entry name" value="ANKZ1/VMS1"/>
</dbReference>
<evidence type="ECO:0000313" key="19">
    <source>
        <dbReference type="EMBL" id="KAH0809834.1"/>
    </source>
</evidence>
<dbReference type="GO" id="GO:0004519">
    <property type="term" value="F:endonuclease activity"/>
    <property type="evidence" value="ECO:0007669"/>
    <property type="project" value="UniProtKB-KW"/>
</dbReference>
<feature type="transmembrane region" description="Helical" evidence="17">
    <location>
        <begin position="98"/>
        <end position="118"/>
    </location>
</feature>
<evidence type="ECO:0000256" key="14">
    <source>
        <dbReference type="PROSITE-ProRule" id="PRU01389"/>
    </source>
</evidence>
<evidence type="ECO:0000256" key="16">
    <source>
        <dbReference type="SAM" id="MobiDB-lite"/>
    </source>
</evidence>
<evidence type="ECO:0000256" key="11">
    <source>
        <dbReference type="ARBA" id="ARBA00023043"/>
    </source>
</evidence>
<evidence type="ECO:0000256" key="13">
    <source>
        <dbReference type="PROSITE-ProRule" id="PRU00023"/>
    </source>
</evidence>